<evidence type="ECO:0000256" key="1">
    <source>
        <dbReference type="ARBA" id="ARBA00023125"/>
    </source>
</evidence>
<dbReference type="PANTHER" id="PTHR36172">
    <property type="match status" value="1"/>
</dbReference>
<evidence type="ECO:0000259" key="2">
    <source>
        <dbReference type="Pfam" id="PF07282"/>
    </source>
</evidence>
<dbReference type="Proteomes" id="UP000316726">
    <property type="component" value="Chromosome 15"/>
</dbReference>
<accession>A0A5B8MZU7</accession>
<dbReference type="InterPro" id="IPR010095">
    <property type="entry name" value="Cas12f1-like_TNB"/>
</dbReference>
<reference evidence="3 4" key="1">
    <citation type="submission" date="2018-07" db="EMBL/GenBank/DDBJ databases">
        <title>The complete nuclear genome of the prasinophyte Chloropicon primus (CCMP1205).</title>
        <authorList>
            <person name="Pombert J.-F."/>
            <person name="Otis C."/>
            <person name="Turmel M."/>
            <person name="Lemieux C."/>
        </authorList>
    </citation>
    <scope>NUCLEOTIDE SEQUENCE [LARGE SCALE GENOMIC DNA]</scope>
    <source>
        <strain evidence="3 4">CCMP1205</strain>
    </source>
</reference>
<name>A0A5B8MZU7_9CHLO</name>
<dbReference type="GO" id="GO:0003677">
    <property type="term" value="F:DNA binding"/>
    <property type="evidence" value="ECO:0007669"/>
    <property type="project" value="UniProtKB-KW"/>
</dbReference>
<dbReference type="AlphaFoldDB" id="A0A5B8MZU7"/>
<dbReference type="EMBL" id="CP031048">
    <property type="protein sequence ID" value="QDZ25050.1"/>
    <property type="molecule type" value="Genomic_DNA"/>
</dbReference>
<keyword evidence="4" id="KW-1185">Reference proteome</keyword>
<dbReference type="PANTHER" id="PTHR36172:SF1">
    <property type="entry name" value="RESOLVASE-RELATED"/>
    <property type="match status" value="1"/>
</dbReference>
<gene>
    <name evidence="3" type="ORF">A3770_15p75680</name>
</gene>
<evidence type="ECO:0000313" key="3">
    <source>
        <dbReference type="EMBL" id="QDZ25050.1"/>
    </source>
</evidence>
<feature type="domain" description="Cas12f1-like TNB" evidence="2">
    <location>
        <begin position="87"/>
        <end position="152"/>
    </location>
</feature>
<organism evidence="3 4">
    <name type="scientific">Chloropicon primus</name>
    <dbReference type="NCBI Taxonomy" id="1764295"/>
    <lineage>
        <taxon>Eukaryota</taxon>
        <taxon>Viridiplantae</taxon>
        <taxon>Chlorophyta</taxon>
        <taxon>Chloropicophyceae</taxon>
        <taxon>Chloropicales</taxon>
        <taxon>Chloropicaceae</taxon>
        <taxon>Chloropicon</taxon>
    </lineage>
</organism>
<dbReference type="InterPro" id="IPR051491">
    <property type="entry name" value="Recombinase/Transposase-rel"/>
</dbReference>
<proteinExistence type="predicted"/>
<dbReference type="Pfam" id="PF07282">
    <property type="entry name" value="Cas12f1-like_TNB"/>
    <property type="match status" value="1"/>
</dbReference>
<keyword evidence="1" id="KW-0238">DNA-binding</keyword>
<dbReference type="OrthoDB" id="2556737at2759"/>
<sequence length="163" mass="18213">MYVSVDRRHIVRSFHPKNVDGKVDCKAIDGLLEEEDANLSSLSCKISNEKSDLESFSSKAVSLVQDEFVVKAGGVLNEIRMLLTLRHYAFRTFLASKVLLCGKELAIVTEEYTSKTCGRCGHIKENLGGAEVYKCQECGFKCGRDANGSRNILLKHLWEPKNL</sequence>
<evidence type="ECO:0000313" key="4">
    <source>
        <dbReference type="Proteomes" id="UP000316726"/>
    </source>
</evidence>
<protein>
    <submittedName>
        <fullName evidence="3">Putative IS605 transposase</fullName>
    </submittedName>
</protein>